<evidence type="ECO:0000313" key="3">
    <source>
        <dbReference type="EMBL" id="QPJ62957.1"/>
    </source>
</evidence>
<name>A0A7T0BXV0_9BACT</name>
<protein>
    <submittedName>
        <fullName evidence="3">Chemotaxis protein CheX</fullName>
    </submittedName>
</protein>
<evidence type="ECO:0000313" key="4">
    <source>
        <dbReference type="Proteomes" id="UP000594688"/>
    </source>
</evidence>
<sequence length="155" mass="17566">MPTQYMEKEIRHCAEMVWTTALGLSLTQKNTKQPITEIKNLRCATQIKGRWNGWFVITIAPGLTHTASRIFFGESDSAIENENIKDTLKELANQIGGNLKNLVPQPSSIDIPVMSFEAGDLKFPHTEPLTRLTYECEGDLVEFQLLEFPEKNQNN</sequence>
<gene>
    <name evidence="3" type="ORF">G3M70_14170</name>
</gene>
<dbReference type="Gene3D" id="3.40.1550.10">
    <property type="entry name" value="CheC-like"/>
    <property type="match status" value="1"/>
</dbReference>
<dbReference type="GO" id="GO:0006935">
    <property type="term" value="P:chemotaxis"/>
    <property type="evidence" value="ECO:0007669"/>
    <property type="project" value="UniProtKB-KW"/>
</dbReference>
<dbReference type="SUPFAM" id="SSF103039">
    <property type="entry name" value="CheC-like"/>
    <property type="match status" value="1"/>
</dbReference>
<dbReference type="EMBL" id="CP048685">
    <property type="protein sequence ID" value="QPJ62957.1"/>
    <property type="molecule type" value="Genomic_DNA"/>
</dbReference>
<accession>A0A7T0BXV0</accession>
<reference evidence="3 4" key="1">
    <citation type="submission" date="2020-02" db="EMBL/GenBank/DDBJ databases">
        <title>Genomic and physiological characterization of two novel Nitrospinaceae genera.</title>
        <authorList>
            <person name="Mueller A.J."/>
            <person name="Jung M.-Y."/>
            <person name="Strachan C.R."/>
            <person name="Herbold C.W."/>
            <person name="Kirkegaard R.H."/>
            <person name="Daims H."/>
        </authorList>
    </citation>
    <scope>NUCLEOTIDE SEQUENCE [LARGE SCALE GENOMIC DNA]</scope>
    <source>
        <strain evidence="3">EB</strain>
    </source>
</reference>
<dbReference type="Pfam" id="PF13690">
    <property type="entry name" value="CheX"/>
    <property type="match status" value="1"/>
</dbReference>
<dbReference type="KEGG" id="nli:G3M70_14170"/>
<dbReference type="InterPro" id="IPR028976">
    <property type="entry name" value="CheC-like_sf"/>
</dbReference>
<dbReference type="Proteomes" id="UP000594688">
    <property type="component" value="Chromosome"/>
</dbReference>
<organism evidence="3 4">
    <name type="scientific">Candidatus Nitronauta litoralis</name>
    <dbReference type="NCBI Taxonomy" id="2705533"/>
    <lineage>
        <taxon>Bacteria</taxon>
        <taxon>Pseudomonadati</taxon>
        <taxon>Nitrospinota/Tectimicrobiota group</taxon>
        <taxon>Nitrospinota</taxon>
        <taxon>Nitrospinia</taxon>
        <taxon>Nitrospinales</taxon>
        <taxon>Nitrospinaceae</taxon>
        <taxon>Candidatus Nitronauta</taxon>
    </lineage>
</organism>
<feature type="domain" description="Chemotaxis phosphatase CheX-like" evidence="2">
    <location>
        <begin position="43"/>
        <end position="114"/>
    </location>
</feature>
<dbReference type="AlphaFoldDB" id="A0A7T0BXV0"/>
<evidence type="ECO:0000259" key="2">
    <source>
        <dbReference type="Pfam" id="PF13690"/>
    </source>
</evidence>
<proteinExistence type="predicted"/>
<keyword evidence="1" id="KW-0145">Chemotaxis</keyword>
<evidence type="ECO:0000256" key="1">
    <source>
        <dbReference type="ARBA" id="ARBA00022500"/>
    </source>
</evidence>
<dbReference type="InterPro" id="IPR028051">
    <property type="entry name" value="CheX-like_dom"/>
</dbReference>